<reference evidence="9 10" key="1">
    <citation type="submission" date="2015-01" db="EMBL/GenBank/DDBJ databases">
        <title>The Genome Sequence of Exophiala sideris CBS121828.</title>
        <authorList>
            <consortium name="The Broad Institute Genomics Platform"/>
            <person name="Cuomo C."/>
            <person name="de Hoog S."/>
            <person name="Gorbushina A."/>
            <person name="Stielow B."/>
            <person name="Teixiera M."/>
            <person name="Abouelleil A."/>
            <person name="Chapman S.B."/>
            <person name="Priest M."/>
            <person name="Young S.K."/>
            <person name="Wortman J."/>
            <person name="Nusbaum C."/>
            <person name="Birren B."/>
        </authorList>
    </citation>
    <scope>NUCLEOTIDE SEQUENCE [LARGE SCALE GENOMIC DNA]</scope>
    <source>
        <strain evidence="9 10">CBS 121828</strain>
    </source>
</reference>
<comment type="similarity">
    <text evidence="2 7">Belongs to the SRP14 family.</text>
</comment>
<gene>
    <name evidence="9" type="ORF">PV11_04015</name>
</gene>
<dbReference type="Pfam" id="PF02290">
    <property type="entry name" value="SRP14"/>
    <property type="match status" value="1"/>
</dbReference>
<keyword evidence="3 7" id="KW-0963">Cytoplasm</keyword>
<comment type="subunit">
    <text evidence="7">Component of a fungal signal recognition particle (SRP) complex that consists of a 7SL RNA molecule (scR1) and at least six protein subunits: SRP72, SRP68, SRP54, SEC65, SRP21 and SRP14.</text>
</comment>
<dbReference type="STRING" id="1016849.A0A0D1VZK0"/>
<dbReference type="HOGENOM" id="CLU_094309_1_0_1"/>
<evidence type="ECO:0000256" key="6">
    <source>
        <dbReference type="ARBA" id="ARBA00023274"/>
    </source>
</evidence>
<dbReference type="Gene3D" id="3.30.720.10">
    <property type="entry name" value="Signal recognition particle alu RNA binding heterodimer, srp9/1"/>
    <property type="match status" value="1"/>
</dbReference>
<comment type="subcellular location">
    <subcellularLocation>
        <location evidence="1 7">Cytoplasm</location>
    </subcellularLocation>
</comment>
<evidence type="ECO:0000256" key="5">
    <source>
        <dbReference type="ARBA" id="ARBA00023135"/>
    </source>
</evidence>
<evidence type="ECO:0000256" key="3">
    <source>
        <dbReference type="ARBA" id="ARBA00022490"/>
    </source>
</evidence>
<comment type="function">
    <text evidence="7">Component of the signal recognition particle (SRP) complex, a ribonucleoprotein complex that mediates the cotranslational targeting of secretory and membrane proteins to the endoplasmic reticulum (ER).</text>
</comment>
<dbReference type="GO" id="GO:0006614">
    <property type="term" value="P:SRP-dependent cotranslational protein targeting to membrane"/>
    <property type="evidence" value="ECO:0007669"/>
    <property type="project" value="UniProtKB-UniRule"/>
</dbReference>
<dbReference type="AlphaFoldDB" id="A0A0D1VZK0"/>
<dbReference type="EMBL" id="KN846952">
    <property type="protein sequence ID" value="KIV81865.1"/>
    <property type="molecule type" value="Genomic_DNA"/>
</dbReference>
<dbReference type="Proteomes" id="UP000053599">
    <property type="component" value="Unassembled WGS sequence"/>
</dbReference>
<dbReference type="GO" id="GO:0030942">
    <property type="term" value="F:endoplasmic reticulum signal peptide binding"/>
    <property type="evidence" value="ECO:0007669"/>
    <property type="project" value="UniProtKB-UniRule"/>
</dbReference>
<evidence type="ECO:0000256" key="8">
    <source>
        <dbReference type="SAM" id="MobiDB-lite"/>
    </source>
</evidence>
<organism evidence="9 10">
    <name type="scientific">Exophiala sideris</name>
    <dbReference type="NCBI Taxonomy" id="1016849"/>
    <lineage>
        <taxon>Eukaryota</taxon>
        <taxon>Fungi</taxon>
        <taxon>Dikarya</taxon>
        <taxon>Ascomycota</taxon>
        <taxon>Pezizomycotina</taxon>
        <taxon>Eurotiomycetes</taxon>
        <taxon>Chaetothyriomycetidae</taxon>
        <taxon>Chaetothyriales</taxon>
        <taxon>Herpotrichiellaceae</taxon>
        <taxon>Exophiala</taxon>
    </lineage>
</organism>
<evidence type="ECO:0000313" key="9">
    <source>
        <dbReference type="EMBL" id="KIV81865.1"/>
    </source>
</evidence>
<dbReference type="GO" id="GO:0008312">
    <property type="term" value="F:7S RNA binding"/>
    <property type="evidence" value="ECO:0007669"/>
    <property type="project" value="UniProtKB-UniRule"/>
</dbReference>
<keyword evidence="5 7" id="KW-0733">Signal recognition particle</keyword>
<evidence type="ECO:0000313" key="10">
    <source>
        <dbReference type="Proteomes" id="UP000053599"/>
    </source>
</evidence>
<dbReference type="PANTHER" id="PTHR12013">
    <property type="entry name" value="SIGNAL RECOGNITION PARTICLE 14 KD PROTEIN"/>
    <property type="match status" value="1"/>
</dbReference>
<evidence type="ECO:0000256" key="4">
    <source>
        <dbReference type="ARBA" id="ARBA00022884"/>
    </source>
</evidence>
<proteinExistence type="inferred from homology"/>
<name>A0A0D1VZK0_9EURO</name>
<keyword evidence="4 7" id="KW-0694">RNA-binding</keyword>
<feature type="region of interest" description="Disordered" evidence="8">
    <location>
        <begin position="104"/>
        <end position="131"/>
    </location>
</feature>
<evidence type="ECO:0000256" key="1">
    <source>
        <dbReference type="ARBA" id="ARBA00004496"/>
    </source>
</evidence>
<accession>A0A0D1VZK0</accession>
<dbReference type="OrthoDB" id="19209at2759"/>
<keyword evidence="6 7" id="KW-0687">Ribonucleoprotein</keyword>
<dbReference type="InterPro" id="IPR009018">
    <property type="entry name" value="Signal_recog_particle_SRP9/14"/>
</dbReference>
<feature type="compositionally biased region" description="Basic residues" evidence="8">
    <location>
        <begin position="108"/>
        <end position="125"/>
    </location>
</feature>
<dbReference type="SUPFAM" id="SSF54762">
    <property type="entry name" value="Signal recognition particle alu RNA binding heterodimer, SRP9/14"/>
    <property type="match status" value="1"/>
</dbReference>
<evidence type="ECO:0000256" key="2">
    <source>
        <dbReference type="ARBA" id="ARBA00010349"/>
    </source>
</evidence>
<dbReference type="InterPro" id="IPR003210">
    <property type="entry name" value="Signal_recog_particle_SRP14"/>
</dbReference>
<sequence>MSQQRLSNDEFLSSLTTLFTSTHAASHGSVYLTQKPLGAGADAAVEQSQSSQILVRATNGLSKPHRTPKTKSDSAKLKIATVVEIADLDSFYARYAEVCKKGMEGLRKRDKKKAKEKAKAKKKGKSGAGAP</sequence>
<protein>
    <recommendedName>
        <fullName evidence="7">Signal recognition particle subunit SRP14</fullName>
    </recommendedName>
    <alternativeName>
        <fullName evidence="7">Signal recognition particle 14 kDa protein</fullName>
    </alternativeName>
</protein>
<dbReference type="GO" id="GO:0005786">
    <property type="term" value="C:signal recognition particle, endoplasmic reticulum targeting"/>
    <property type="evidence" value="ECO:0007669"/>
    <property type="project" value="UniProtKB-UniRule"/>
</dbReference>
<evidence type="ECO:0000256" key="7">
    <source>
        <dbReference type="RuleBase" id="RU368100"/>
    </source>
</evidence>